<organism evidence="1 2">
    <name type="scientific">Deinococcus arenicola</name>
    <dbReference type="NCBI Taxonomy" id="2994950"/>
    <lineage>
        <taxon>Bacteria</taxon>
        <taxon>Thermotogati</taxon>
        <taxon>Deinococcota</taxon>
        <taxon>Deinococci</taxon>
        <taxon>Deinococcales</taxon>
        <taxon>Deinococcaceae</taxon>
        <taxon>Deinococcus</taxon>
    </lineage>
</organism>
<dbReference type="RefSeq" id="WP_317638709.1">
    <property type="nucleotide sequence ID" value="NZ_JAPMIV010000002.1"/>
</dbReference>
<keyword evidence="2" id="KW-1185">Reference proteome</keyword>
<proteinExistence type="predicted"/>
<reference evidence="1 2" key="1">
    <citation type="submission" date="2022-11" db="EMBL/GenBank/DDBJ databases">
        <title>Deinococcus ZS9-10, Low Temperature and Draught-tolerating, UV-resistant Bacteria from Continental Antarctica.</title>
        <authorList>
            <person name="Cheng L."/>
        </authorList>
    </citation>
    <scope>NUCLEOTIDE SEQUENCE [LARGE SCALE GENOMIC DNA]</scope>
    <source>
        <strain evidence="1 2">ZS9-10</strain>
    </source>
</reference>
<dbReference type="Proteomes" id="UP001276150">
    <property type="component" value="Unassembled WGS sequence"/>
</dbReference>
<gene>
    <name evidence="1" type="ORF">ORD21_02190</name>
</gene>
<dbReference type="EMBL" id="JAPMIV010000002">
    <property type="protein sequence ID" value="MDV6373406.1"/>
    <property type="molecule type" value="Genomic_DNA"/>
</dbReference>
<name>A0ABU4DLT3_9DEIO</name>
<protein>
    <submittedName>
        <fullName evidence="1">Uncharacterized protein</fullName>
    </submittedName>
</protein>
<comment type="caution">
    <text evidence="1">The sequence shown here is derived from an EMBL/GenBank/DDBJ whole genome shotgun (WGS) entry which is preliminary data.</text>
</comment>
<evidence type="ECO:0000313" key="2">
    <source>
        <dbReference type="Proteomes" id="UP001276150"/>
    </source>
</evidence>
<accession>A0ABU4DLT3</accession>
<sequence length="149" mass="16550">MTKARKSSIATNHAAIKATEPVAVSRGQTLGPVPAGSYLAGFPSHRTLDGVNIRVTAAGPRTRADGRKVHVFPIRPFHDIHGQVLVCMPGDPADEPIIYRLPRTVCAEYDRIVIDPQNPGELGAYRWSPETRQERRQRAYFDEHAWDLA</sequence>
<evidence type="ECO:0000313" key="1">
    <source>
        <dbReference type="EMBL" id="MDV6373406.1"/>
    </source>
</evidence>